<dbReference type="AlphaFoldDB" id="A0A3A4AQB6"/>
<dbReference type="Proteomes" id="UP000265768">
    <property type="component" value="Unassembled WGS sequence"/>
</dbReference>
<feature type="signal peptide" evidence="1">
    <location>
        <begin position="1"/>
        <end position="29"/>
    </location>
</feature>
<accession>A0A3A4AQB6</accession>
<evidence type="ECO:0000313" key="2">
    <source>
        <dbReference type="EMBL" id="RJL31896.1"/>
    </source>
</evidence>
<comment type="caution">
    <text evidence="2">The sequence shown here is derived from an EMBL/GenBank/DDBJ whole genome shotgun (WGS) entry which is preliminary data.</text>
</comment>
<dbReference type="EMBL" id="QZEY01000005">
    <property type="protein sequence ID" value="RJL31896.1"/>
    <property type="molecule type" value="Genomic_DNA"/>
</dbReference>
<protein>
    <submittedName>
        <fullName evidence="2">Uncharacterized protein</fullName>
    </submittedName>
</protein>
<name>A0A3A4AQB6_9ACTN</name>
<gene>
    <name evidence="2" type="ORF">D5H75_15670</name>
</gene>
<evidence type="ECO:0000313" key="3">
    <source>
        <dbReference type="Proteomes" id="UP000265768"/>
    </source>
</evidence>
<dbReference type="RefSeq" id="WP_119927213.1">
    <property type="nucleotide sequence ID" value="NZ_QZEY01000005.1"/>
</dbReference>
<keyword evidence="3" id="KW-1185">Reference proteome</keyword>
<reference evidence="2 3" key="1">
    <citation type="submission" date="2018-09" db="EMBL/GenBank/DDBJ databases">
        <title>YIM 75507 draft genome.</title>
        <authorList>
            <person name="Tang S."/>
            <person name="Feng Y."/>
        </authorList>
    </citation>
    <scope>NUCLEOTIDE SEQUENCE [LARGE SCALE GENOMIC DNA]</scope>
    <source>
        <strain evidence="2 3">YIM 75507</strain>
    </source>
</reference>
<keyword evidence="1" id="KW-0732">Signal</keyword>
<feature type="chain" id="PRO_5017377919" evidence="1">
    <location>
        <begin position="30"/>
        <end position="122"/>
    </location>
</feature>
<sequence>MNTHPITAPALGLTLVLAALLTGQQQARAAGIGTEMIREGRVIGSAHTTSPRTTLDVCDHIKGDAYRVRTHWTNSIGMRGTLEPRDGRCASKDMWFGITFKTVQLCEVYLGKQRDCQNARRR</sequence>
<proteinExistence type="predicted"/>
<evidence type="ECO:0000256" key="1">
    <source>
        <dbReference type="SAM" id="SignalP"/>
    </source>
</evidence>
<organism evidence="2 3">
    <name type="scientific">Bailinhaonella thermotolerans</name>
    <dbReference type="NCBI Taxonomy" id="1070861"/>
    <lineage>
        <taxon>Bacteria</taxon>
        <taxon>Bacillati</taxon>
        <taxon>Actinomycetota</taxon>
        <taxon>Actinomycetes</taxon>
        <taxon>Streptosporangiales</taxon>
        <taxon>Streptosporangiaceae</taxon>
        <taxon>Bailinhaonella</taxon>
    </lineage>
</organism>